<dbReference type="Pfam" id="PF02620">
    <property type="entry name" value="YceD"/>
    <property type="match status" value="1"/>
</dbReference>
<dbReference type="InterPro" id="IPR003772">
    <property type="entry name" value="YceD"/>
</dbReference>
<gene>
    <name evidence="1" type="ORF">GTA51_17445</name>
</gene>
<dbReference type="PANTHER" id="PTHR34374:SF1">
    <property type="entry name" value="LARGE RIBOSOMAL RNA SUBUNIT ACCUMULATION PROTEIN YCED HOMOLOG 1, CHLOROPLASTIC"/>
    <property type="match status" value="1"/>
</dbReference>
<organism evidence="1 2">
    <name type="scientific">Solidesulfovibrio aerotolerans</name>
    <dbReference type="NCBI Taxonomy" id="295255"/>
    <lineage>
        <taxon>Bacteria</taxon>
        <taxon>Pseudomonadati</taxon>
        <taxon>Thermodesulfobacteriota</taxon>
        <taxon>Desulfovibrionia</taxon>
        <taxon>Desulfovibrionales</taxon>
        <taxon>Desulfovibrionaceae</taxon>
        <taxon>Solidesulfovibrio</taxon>
    </lineage>
</organism>
<sequence>MSELWLDITDIPATGREFSFSDQALWAESIAEFSLPYRLDLPETGLTAEFSVTPQGRGFLLVGGLRGTLVTPCDRCAEDVVLTVETSFDLYEETPLETEETLEPGLIRRRGKILELDAGSLLWEQFLLALPVKPLCDDDCPGLCPQCGKRLTDGPCGCETVEGDPRLSVLRNLKVPRGSN</sequence>
<dbReference type="OrthoDB" id="9790372at2"/>
<dbReference type="AlphaFoldDB" id="A0A7C9IQ20"/>
<dbReference type="Proteomes" id="UP000482487">
    <property type="component" value="Unassembled WGS sequence"/>
</dbReference>
<reference evidence="1 2" key="1">
    <citation type="submission" date="2020-01" db="EMBL/GenBank/DDBJ databases">
        <title>Genome sequence of Desulfovibrio aerotolerans DSM 16695(T).</title>
        <authorList>
            <person name="Karnachuk O."/>
            <person name="Avakyan M."/>
            <person name="Mardanov A."/>
            <person name="Kadnikov V."/>
            <person name="Ravin N."/>
        </authorList>
    </citation>
    <scope>NUCLEOTIDE SEQUENCE [LARGE SCALE GENOMIC DNA]</scope>
    <source>
        <strain evidence="1 2">DSM 16695</strain>
    </source>
</reference>
<dbReference type="RefSeq" id="WP_160963349.1">
    <property type="nucleotide sequence ID" value="NZ_WVUD01000046.1"/>
</dbReference>
<comment type="caution">
    <text evidence="1">The sequence shown here is derived from an EMBL/GenBank/DDBJ whole genome shotgun (WGS) entry which is preliminary data.</text>
</comment>
<keyword evidence="2" id="KW-1185">Reference proteome</keyword>
<dbReference type="EMBL" id="WVUD01000046">
    <property type="protein sequence ID" value="MYL84899.1"/>
    <property type="molecule type" value="Genomic_DNA"/>
</dbReference>
<name>A0A7C9IQ20_9BACT</name>
<dbReference type="PANTHER" id="PTHR34374">
    <property type="entry name" value="LARGE RIBOSOMAL RNA SUBUNIT ACCUMULATION PROTEIN YCED HOMOLOG 1, CHLOROPLASTIC"/>
    <property type="match status" value="1"/>
</dbReference>
<accession>A0A7C9IQ20</accession>
<evidence type="ECO:0000313" key="2">
    <source>
        <dbReference type="Proteomes" id="UP000482487"/>
    </source>
</evidence>
<proteinExistence type="predicted"/>
<evidence type="ECO:0000313" key="1">
    <source>
        <dbReference type="EMBL" id="MYL84899.1"/>
    </source>
</evidence>
<protein>
    <submittedName>
        <fullName evidence="1">DUF177 domain-containing protein</fullName>
    </submittedName>
</protein>